<feature type="transmembrane region" description="Helical" evidence="1">
    <location>
        <begin position="169"/>
        <end position="186"/>
    </location>
</feature>
<feature type="transmembrane region" description="Helical" evidence="1">
    <location>
        <begin position="84"/>
        <end position="103"/>
    </location>
</feature>
<dbReference type="AlphaFoldDB" id="A0A4R4X6B0"/>
<keyword evidence="3" id="KW-1185">Reference proteome</keyword>
<feature type="transmembrane region" description="Helical" evidence="1">
    <location>
        <begin position="142"/>
        <end position="162"/>
    </location>
</feature>
<accession>A0A4R4X6B0</accession>
<evidence type="ECO:0000313" key="3">
    <source>
        <dbReference type="Proteomes" id="UP000294543"/>
    </source>
</evidence>
<evidence type="ECO:0000313" key="2">
    <source>
        <dbReference type="EMBL" id="TDD25951.1"/>
    </source>
</evidence>
<dbReference type="EMBL" id="SMKP01000003">
    <property type="protein sequence ID" value="TDD25951.1"/>
    <property type="molecule type" value="Genomic_DNA"/>
</dbReference>
<evidence type="ECO:0000256" key="1">
    <source>
        <dbReference type="SAM" id="Phobius"/>
    </source>
</evidence>
<dbReference type="Proteomes" id="UP000294543">
    <property type="component" value="Unassembled WGS sequence"/>
</dbReference>
<sequence length="223" mass="22501">MTPDRRIAGWSGVLAGAGLAVEAALWTVSGWSPATFADPAAALEFLRAGGGVLRLAMLSGFVNLVFLVVFVAGLAARLKDGTPTLAAATLWFGMIGIATHVLVPLNHWYGVPAFLAAAARDPESAQAAWTAYAVAGHDAPSGAGSLFLGLSMVTAGWAAVAGRALPASLGWLGLVTGAATVLTVFAPDTVLSGVAGAVAMPSLLLAVVFRTWGGIVLIRTPAL</sequence>
<proteinExistence type="predicted"/>
<dbReference type="Pfam" id="PF14329">
    <property type="entry name" value="DUF4386"/>
    <property type="match status" value="1"/>
</dbReference>
<organism evidence="2 3">
    <name type="scientific">Nonomuraea diastatica</name>
    <dbReference type="NCBI Taxonomy" id="1848329"/>
    <lineage>
        <taxon>Bacteria</taxon>
        <taxon>Bacillati</taxon>
        <taxon>Actinomycetota</taxon>
        <taxon>Actinomycetes</taxon>
        <taxon>Streptosporangiales</taxon>
        <taxon>Streptosporangiaceae</taxon>
        <taxon>Nonomuraea</taxon>
    </lineage>
</organism>
<name>A0A4R4X6B0_9ACTN</name>
<keyword evidence="1" id="KW-0812">Transmembrane</keyword>
<dbReference type="RefSeq" id="WP_132503796.1">
    <property type="nucleotide sequence ID" value="NZ_SMKP01000003.1"/>
</dbReference>
<gene>
    <name evidence="2" type="ORF">E1294_01490</name>
</gene>
<feature type="transmembrane region" description="Helical" evidence="1">
    <location>
        <begin position="7"/>
        <end position="31"/>
    </location>
</feature>
<feature type="transmembrane region" description="Helical" evidence="1">
    <location>
        <begin position="51"/>
        <end position="72"/>
    </location>
</feature>
<comment type="caution">
    <text evidence="2">The sequence shown here is derived from an EMBL/GenBank/DDBJ whole genome shotgun (WGS) entry which is preliminary data.</text>
</comment>
<dbReference type="InterPro" id="IPR025495">
    <property type="entry name" value="DUF4386"/>
</dbReference>
<keyword evidence="1" id="KW-1133">Transmembrane helix</keyword>
<dbReference type="OrthoDB" id="9957359at2"/>
<keyword evidence="1" id="KW-0472">Membrane</keyword>
<reference evidence="2 3" key="1">
    <citation type="submission" date="2019-03" db="EMBL/GenBank/DDBJ databases">
        <title>Draft genome sequences of novel Actinobacteria.</title>
        <authorList>
            <person name="Sahin N."/>
            <person name="Ay H."/>
            <person name="Saygin H."/>
        </authorList>
    </citation>
    <scope>NUCLEOTIDE SEQUENCE [LARGE SCALE GENOMIC DNA]</scope>
    <source>
        <strain evidence="2 3">KC712</strain>
    </source>
</reference>
<protein>
    <submittedName>
        <fullName evidence="2">DUF4386 family protein</fullName>
    </submittedName>
</protein>
<feature type="transmembrane region" description="Helical" evidence="1">
    <location>
        <begin position="198"/>
        <end position="218"/>
    </location>
</feature>